<keyword evidence="1" id="KW-0812">Transmembrane</keyword>
<evidence type="ECO:0000313" key="2">
    <source>
        <dbReference type="EMBL" id="KAG2578522.1"/>
    </source>
</evidence>
<comment type="caution">
    <text evidence="2">The sequence shown here is derived from an EMBL/GenBank/DDBJ whole genome shotgun (WGS) entry which is preliminary data.</text>
</comment>
<keyword evidence="1" id="KW-0472">Membrane</keyword>
<name>A0A8T0QYU8_PANVG</name>
<dbReference type="Proteomes" id="UP000823388">
    <property type="component" value="Chromosome 6N"/>
</dbReference>
<keyword evidence="1" id="KW-1133">Transmembrane helix</keyword>
<evidence type="ECO:0000256" key="1">
    <source>
        <dbReference type="SAM" id="Phobius"/>
    </source>
</evidence>
<organism evidence="2 3">
    <name type="scientific">Panicum virgatum</name>
    <name type="common">Blackwell switchgrass</name>
    <dbReference type="NCBI Taxonomy" id="38727"/>
    <lineage>
        <taxon>Eukaryota</taxon>
        <taxon>Viridiplantae</taxon>
        <taxon>Streptophyta</taxon>
        <taxon>Embryophyta</taxon>
        <taxon>Tracheophyta</taxon>
        <taxon>Spermatophyta</taxon>
        <taxon>Magnoliopsida</taxon>
        <taxon>Liliopsida</taxon>
        <taxon>Poales</taxon>
        <taxon>Poaceae</taxon>
        <taxon>PACMAD clade</taxon>
        <taxon>Panicoideae</taxon>
        <taxon>Panicodae</taxon>
        <taxon>Paniceae</taxon>
        <taxon>Panicinae</taxon>
        <taxon>Panicum</taxon>
        <taxon>Panicum sect. Hiantes</taxon>
    </lineage>
</organism>
<evidence type="ECO:0000313" key="3">
    <source>
        <dbReference type="Proteomes" id="UP000823388"/>
    </source>
</evidence>
<sequence length="127" mass="13997">MQRGSQVKGRPSVAGKGRLIYIFQRYRQSSAACSPVRLTGMQNILGSTFGILIVTSHSQALEFPLIIISHLQEVLVSIVLKHTVRYIIGSINLFLVGEGLAICSYTFMTPMRPLHIGSKGRLSLILQ</sequence>
<dbReference type="EMBL" id="CM029048">
    <property type="protein sequence ID" value="KAG2578522.1"/>
    <property type="molecule type" value="Genomic_DNA"/>
</dbReference>
<gene>
    <name evidence="2" type="ORF">PVAP13_6NG208703</name>
</gene>
<accession>A0A8T0QYU8</accession>
<keyword evidence="3" id="KW-1185">Reference proteome</keyword>
<feature type="transmembrane region" description="Helical" evidence="1">
    <location>
        <begin position="86"/>
        <end position="108"/>
    </location>
</feature>
<reference evidence="2 3" key="1">
    <citation type="submission" date="2020-05" db="EMBL/GenBank/DDBJ databases">
        <title>WGS assembly of Panicum virgatum.</title>
        <authorList>
            <person name="Lovell J.T."/>
            <person name="Jenkins J."/>
            <person name="Shu S."/>
            <person name="Juenger T.E."/>
            <person name="Schmutz J."/>
        </authorList>
    </citation>
    <scope>NUCLEOTIDE SEQUENCE [LARGE SCALE GENOMIC DNA]</scope>
    <source>
        <strain evidence="3">cv. AP13</strain>
    </source>
</reference>
<dbReference type="AlphaFoldDB" id="A0A8T0QYU8"/>
<proteinExistence type="predicted"/>
<protein>
    <submittedName>
        <fullName evidence="2">Uncharacterized protein</fullName>
    </submittedName>
</protein>